<evidence type="ECO:0000313" key="1">
    <source>
        <dbReference type="EMBL" id="CBX31858.1"/>
    </source>
</evidence>
<gene>
    <name evidence="1" type="ORF">N47_N26830</name>
</gene>
<protein>
    <submittedName>
        <fullName evidence="1">Uncharacterized protein</fullName>
    </submittedName>
</protein>
<sequence length="71" mass="8037">MATEKTSPLRNTCHGIVTVETNLPITIAPKDRVPRFIKILQIFSSCFGVNSIYLTIAWNKKGVNTIFNREE</sequence>
<dbReference type="AlphaFoldDB" id="E1YMR4"/>
<accession>E1YMR4</accession>
<name>E1YMR4_9BACT</name>
<proteinExistence type="predicted"/>
<reference evidence="1" key="1">
    <citation type="journal article" date="2011" name="Environ. Microbiol.">
        <title>Genomic insights into the metabolic potential of the polycyclic aromatic hydrocarbon degrading sulfate-reducing Deltaproteobacterium N47.</title>
        <authorList>
            <person name="Bergmann F."/>
            <person name="Selesi D."/>
            <person name="Weinmaier T."/>
            <person name="Tischler P."/>
            <person name="Rattei T."/>
            <person name="Meckenstock R.U."/>
        </authorList>
    </citation>
    <scope>NUCLEOTIDE SEQUENCE</scope>
</reference>
<dbReference type="EMBL" id="FR695879">
    <property type="protein sequence ID" value="CBX31858.1"/>
    <property type="molecule type" value="Genomic_DNA"/>
</dbReference>
<organism evidence="1">
    <name type="scientific">uncultured Desulfobacterium sp</name>
    <dbReference type="NCBI Taxonomy" id="201089"/>
    <lineage>
        <taxon>Bacteria</taxon>
        <taxon>Pseudomonadati</taxon>
        <taxon>Thermodesulfobacteriota</taxon>
        <taxon>Desulfobacteria</taxon>
        <taxon>Desulfobacterales</taxon>
        <taxon>Desulfobacteriaceae</taxon>
        <taxon>Desulfobacterium</taxon>
        <taxon>environmental samples</taxon>
    </lineage>
</organism>